<evidence type="ECO:0000256" key="4">
    <source>
        <dbReference type="ARBA" id="ARBA00023163"/>
    </source>
</evidence>
<dbReference type="EMBL" id="SOML01000006">
    <property type="protein sequence ID" value="TFD96068.1"/>
    <property type="molecule type" value="Genomic_DNA"/>
</dbReference>
<dbReference type="Proteomes" id="UP000297861">
    <property type="component" value="Unassembled WGS sequence"/>
</dbReference>
<sequence>MQLTKAEEQIMQILWTLEKATVQDILKEFDDENRPARTTVATVLNILESKDFAEHETQGRINIYSPRVTKEEYSKGQLFGFIKNYFDGSFSALASFFAKETNLTIEDMDKLLQETRKELQDEDEQLHSKKN</sequence>
<keyword evidence="4" id="KW-0804">Transcription</keyword>
<keyword evidence="5" id="KW-0175">Coiled coil</keyword>
<dbReference type="PIRSF" id="PIRSF019455">
    <property type="entry name" value="CopR_AtkY"/>
    <property type="match status" value="1"/>
</dbReference>
<dbReference type="InterPro" id="IPR036390">
    <property type="entry name" value="WH_DNA-bd_sf"/>
</dbReference>
<keyword evidence="7" id="KW-1185">Reference proteome</keyword>
<dbReference type="GO" id="GO:0003677">
    <property type="term" value="F:DNA binding"/>
    <property type="evidence" value="ECO:0007669"/>
    <property type="project" value="UniProtKB-KW"/>
</dbReference>
<keyword evidence="2" id="KW-0805">Transcription regulation</keyword>
<keyword evidence="3" id="KW-0238">DNA-binding</keyword>
<dbReference type="GO" id="GO:0045892">
    <property type="term" value="P:negative regulation of DNA-templated transcription"/>
    <property type="evidence" value="ECO:0007669"/>
    <property type="project" value="InterPro"/>
</dbReference>
<dbReference type="RefSeq" id="WP_134436450.1">
    <property type="nucleotide sequence ID" value="NZ_SOML01000006.1"/>
</dbReference>
<dbReference type="Gene3D" id="1.10.10.10">
    <property type="entry name" value="Winged helix-like DNA-binding domain superfamily/Winged helix DNA-binding domain"/>
    <property type="match status" value="1"/>
</dbReference>
<dbReference type="Gene3D" id="1.10.4040.10">
    <property type="entry name" value="Penicillinase repressor domain"/>
    <property type="match status" value="1"/>
</dbReference>
<comment type="similarity">
    <text evidence="1">Belongs to the BlaI transcriptional regulatory family.</text>
</comment>
<dbReference type="STRING" id="1121485.GCA_000426485_00490"/>
<dbReference type="SUPFAM" id="SSF46785">
    <property type="entry name" value="Winged helix' DNA-binding domain"/>
    <property type="match status" value="1"/>
</dbReference>
<accession>A0A4Y8L1Z7</accession>
<gene>
    <name evidence="6" type="ORF">E2605_10770</name>
</gene>
<evidence type="ECO:0000256" key="5">
    <source>
        <dbReference type="SAM" id="Coils"/>
    </source>
</evidence>
<dbReference type="AlphaFoldDB" id="A0A4Y8L1Z7"/>
<dbReference type="InterPro" id="IPR036388">
    <property type="entry name" value="WH-like_DNA-bd_sf"/>
</dbReference>
<evidence type="ECO:0000313" key="6">
    <source>
        <dbReference type="EMBL" id="TFD96068.1"/>
    </source>
</evidence>
<proteinExistence type="inferred from homology"/>
<evidence type="ECO:0000313" key="7">
    <source>
        <dbReference type="Proteomes" id="UP000297861"/>
    </source>
</evidence>
<dbReference type="Pfam" id="PF03965">
    <property type="entry name" value="Penicillinase_R"/>
    <property type="match status" value="1"/>
</dbReference>
<dbReference type="OrthoDB" id="1098508at2"/>
<dbReference type="InterPro" id="IPR005650">
    <property type="entry name" value="BlaI_family"/>
</dbReference>
<name>A0A4Y8L1Z7_9BACT</name>
<protein>
    <submittedName>
        <fullName evidence="6">BlaI/MecI/CopY family transcriptional regulator</fullName>
    </submittedName>
</protein>
<evidence type="ECO:0000256" key="3">
    <source>
        <dbReference type="ARBA" id="ARBA00023125"/>
    </source>
</evidence>
<reference evidence="6 7" key="1">
    <citation type="submission" date="2019-03" db="EMBL/GenBank/DDBJ databases">
        <title>San Antonio Military Medical Center submission to MRSN (WRAIR), pending publication.</title>
        <authorList>
            <person name="Blyth D.M."/>
            <person name="Mccarthy S.L."/>
            <person name="Schall S.E."/>
            <person name="Stam J.A."/>
            <person name="Ong A.C."/>
            <person name="Mcgann P.T."/>
        </authorList>
    </citation>
    <scope>NUCLEOTIDE SEQUENCE [LARGE SCALE GENOMIC DNA]</scope>
    <source>
        <strain evidence="6 7">MRSN571793</strain>
    </source>
</reference>
<evidence type="ECO:0000256" key="2">
    <source>
        <dbReference type="ARBA" id="ARBA00023015"/>
    </source>
</evidence>
<feature type="coiled-coil region" evidence="5">
    <location>
        <begin position="98"/>
        <end position="125"/>
    </location>
</feature>
<comment type="caution">
    <text evidence="6">The sequence shown here is derived from an EMBL/GenBank/DDBJ whole genome shotgun (WGS) entry which is preliminary data.</text>
</comment>
<evidence type="ECO:0000256" key="1">
    <source>
        <dbReference type="ARBA" id="ARBA00011046"/>
    </source>
</evidence>
<organism evidence="6 7">
    <name type="scientific">Dysgonomonas capnocytophagoides</name>
    <dbReference type="NCBI Taxonomy" id="45254"/>
    <lineage>
        <taxon>Bacteria</taxon>
        <taxon>Pseudomonadati</taxon>
        <taxon>Bacteroidota</taxon>
        <taxon>Bacteroidia</taxon>
        <taxon>Bacteroidales</taxon>
        <taxon>Dysgonomonadaceae</taxon>
        <taxon>Dysgonomonas</taxon>
    </lineage>
</organism>